<sequence length="291" mass="30162">MASTPPSPLLSQGPTPPKSSPPTPILANPVAKTYAFIHPVLLLALLVLRFNALVADPIPELLGDLPFLALLQIAFVTICLPPAGSSTKPTTTTTPTPEDENNTTSSTGTGIILKPGKPGLRRKNTPKSDSTAACISAKLIPSILSLTLTTLLATPLLTALLILFGAPATTHHPQTILCAAHMAVLTAMPLVYVHGVDGTVWKEVWGAARPGDAVWGGALGTAVGAWFGAVPIPLDWDRPWQAFPITILVGGYIGYAVGLGLGRTVLFGSRLKLEEGGGDGEGVLAEGKKVD</sequence>
<dbReference type="Proteomes" id="UP000326565">
    <property type="component" value="Unassembled WGS sequence"/>
</dbReference>
<keyword evidence="6 9" id="KW-1133">Transmembrane helix</keyword>
<evidence type="ECO:0000256" key="6">
    <source>
        <dbReference type="ARBA" id="ARBA00022989"/>
    </source>
</evidence>
<keyword evidence="11" id="KW-1185">Reference proteome</keyword>
<feature type="transmembrane region" description="Helical" evidence="9">
    <location>
        <begin position="143"/>
        <end position="164"/>
    </location>
</feature>
<dbReference type="OrthoDB" id="17366at2759"/>
<keyword evidence="7 9" id="KW-0472">Membrane</keyword>
<protein>
    <submittedName>
        <fullName evidence="10">GPI biosynthesis protein family Pig-F-domain-containing protein</fullName>
    </submittedName>
</protein>
<comment type="pathway">
    <text evidence="2">Glycolipid biosynthesis; glycosylphosphatidylinositol-anchor biosynthesis.</text>
</comment>
<reference evidence="10 11" key="1">
    <citation type="submission" date="2019-04" db="EMBL/GenBank/DDBJ databases">
        <title>Friends and foes A comparative genomics study of 23 Aspergillus species from section Flavi.</title>
        <authorList>
            <consortium name="DOE Joint Genome Institute"/>
            <person name="Kjaerbolling I."/>
            <person name="Vesth T."/>
            <person name="Frisvad J.C."/>
            <person name="Nybo J.L."/>
            <person name="Theobald S."/>
            <person name="Kildgaard S."/>
            <person name="Isbrandt T."/>
            <person name="Kuo A."/>
            <person name="Sato A."/>
            <person name="Lyhne E.K."/>
            <person name="Kogle M.E."/>
            <person name="Wiebenga A."/>
            <person name="Kun R.S."/>
            <person name="Lubbers R.J."/>
            <person name="Makela M.R."/>
            <person name="Barry K."/>
            <person name="Chovatia M."/>
            <person name="Clum A."/>
            <person name="Daum C."/>
            <person name="Haridas S."/>
            <person name="He G."/>
            <person name="LaButti K."/>
            <person name="Lipzen A."/>
            <person name="Mondo S."/>
            <person name="Riley R."/>
            <person name="Salamov A."/>
            <person name="Simmons B.A."/>
            <person name="Magnuson J.K."/>
            <person name="Henrissat B."/>
            <person name="Mortensen U.H."/>
            <person name="Larsen T.O."/>
            <person name="Devries R.P."/>
            <person name="Grigoriev I.V."/>
            <person name="Machida M."/>
            <person name="Baker S.E."/>
            <person name="Andersen M.R."/>
        </authorList>
    </citation>
    <scope>NUCLEOTIDE SEQUENCE [LARGE SCALE GENOMIC DNA]</scope>
    <source>
        <strain evidence="10 11">CBS 151.66</strain>
    </source>
</reference>
<name>A0A5N5WXA3_9EURO</name>
<evidence type="ECO:0000256" key="2">
    <source>
        <dbReference type="ARBA" id="ARBA00004687"/>
    </source>
</evidence>
<dbReference type="UniPathway" id="UPA00196"/>
<keyword evidence="5" id="KW-0256">Endoplasmic reticulum</keyword>
<feature type="transmembrane region" description="Helical" evidence="9">
    <location>
        <begin position="176"/>
        <end position="193"/>
    </location>
</feature>
<evidence type="ECO:0000256" key="3">
    <source>
        <dbReference type="ARBA" id="ARBA00022502"/>
    </source>
</evidence>
<evidence type="ECO:0000313" key="11">
    <source>
        <dbReference type="Proteomes" id="UP000326565"/>
    </source>
</evidence>
<evidence type="ECO:0000256" key="5">
    <source>
        <dbReference type="ARBA" id="ARBA00022824"/>
    </source>
</evidence>
<comment type="subcellular location">
    <subcellularLocation>
        <location evidence="1">Endoplasmic reticulum membrane</location>
        <topology evidence="1">Multi-pass membrane protein</topology>
    </subcellularLocation>
</comment>
<evidence type="ECO:0000256" key="8">
    <source>
        <dbReference type="SAM" id="MobiDB-lite"/>
    </source>
</evidence>
<feature type="region of interest" description="Disordered" evidence="8">
    <location>
        <begin position="1"/>
        <end position="24"/>
    </location>
</feature>
<feature type="transmembrane region" description="Helical" evidence="9">
    <location>
        <begin position="213"/>
        <end position="230"/>
    </location>
</feature>
<evidence type="ECO:0000256" key="1">
    <source>
        <dbReference type="ARBA" id="ARBA00004477"/>
    </source>
</evidence>
<dbReference type="EMBL" id="ML732263">
    <property type="protein sequence ID" value="KAB8071800.1"/>
    <property type="molecule type" value="Genomic_DNA"/>
</dbReference>
<dbReference type="GO" id="GO:0006506">
    <property type="term" value="P:GPI anchor biosynthetic process"/>
    <property type="evidence" value="ECO:0007669"/>
    <property type="project" value="UniProtKB-UniPathway"/>
</dbReference>
<dbReference type="AlphaFoldDB" id="A0A5N5WXA3"/>
<dbReference type="Pfam" id="PF06699">
    <property type="entry name" value="PIG-F"/>
    <property type="match status" value="1"/>
</dbReference>
<evidence type="ECO:0000256" key="7">
    <source>
        <dbReference type="ARBA" id="ARBA00023136"/>
    </source>
</evidence>
<dbReference type="GO" id="GO:0005789">
    <property type="term" value="C:endoplasmic reticulum membrane"/>
    <property type="evidence" value="ECO:0007669"/>
    <property type="project" value="UniProtKB-SubCell"/>
</dbReference>
<feature type="transmembrane region" description="Helical" evidence="9">
    <location>
        <begin position="34"/>
        <end position="53"/>
    </location>
</feature>
<evidence type="ECO:0000256" key="9">
    <source>
        <dbReference type="SAM" id="Phobius"/>
    </source>
</evidence>
<evidence type="ECO:0000313" key="10">
    <source>
        <dbReference type="EMBL" id="KAB8071800.1"/>
    </source>
</evidence>
<keyword evidence="3" id="KW-0337">GPI-anchor biosynthesis</keyword>
<organism evidence="10 11">
    <name type="scientific">Aspergillus leporis</name>
    <dbReference type="NCBI Taxonomy" id="41062"/>
    <lineage>
        <taxon>Eukaryota</taxon>
        <taxon>Fungi</taxon>
        <taxon>Dikarya</taxon>
        <taxon>Ascomycota</taxon>
        <taxon>Pezizomycotina</taxon>
        <taxon>Eurotiomycetes</taxon>
        <taxon>Eurotiomycetidae</taxon>
        <taxon>Eurotiales</taxon>
        <taxon>Aspergillaceae</taxon>
        <taxon>Aspergillus</taxon>
        <taxon>Aspergillus subgen. Circumdati</taxon>
    </lineage>
</organism>
<feature type="region of interest" description="Disordered" evidence="8">
    <location>
        <begin position="85"/>
        <end position="126"/>
    </location>
</feature>
<dbReference type="InterPro" id="IPR009580">
    <property type="entry name" value="GPI_biosynthesis_protein_Pig-F"/>
</dbReference>
<evidence type="ECO:0000256" key="4">
    <source>
        <dbReference type="ARBA" id="ARBA00022692"/>
    </source>
</evidence>
<accession>A0A5N5WXA3</accession>
<gene>
    <name evidence="10" type="ORF">BDV29DRAFT_159145</name>
</gene>
<feature type="transmembrane region" description="Helical" evidence="9">
    <location>
        <begin position="242"/>
        <end position="261"/>
    </location>
</feature>
<feature type="compositionally biased region" description="Low complexity" evidence="8">
    <location>
        <begin position="87"/>
        <end position="96"/>
    </location>
</feature>
<keyword evidence="4 9" id="KW-0812">Transmembrane</keyword>
<proteinExistence type="predicted"/>